<evidence type="ECO:0000313" key="2">
    <source>
        <dbReference type="EMBL" id="CAB4642937.1"/>
    </source>
</evidence>
<reference evidence="2" key="1">
    <citation type="submission" date="2020-05" db="EMBL/GenBank/DDBJ databases">
        <authorList>
            <person name="Chiriac C."/>
            <person name="Salcher M."/>
            <person name="Ghai R."/>
            <person name="Kavagutti S V."/>
        </authorList>
    </citation>
    <scope>NUCLEOTIDE SEQUENCE</scope>
</reference>
<name>A0A6J6JZP2_9ZZZZ</name>
<protein>
    <submittedName>
        <fullName evidence="2">Unannotated protein</fullName>
    </submittedName>
</protein>
<gene>
    <name evidence="2" type="ORF">UFOPK2169_00242</name>
</gene>
<organism evidence="2">
    <name type="scientific">freshwater metagenome</name>
    <dbReference type="NCBI Taxonomy" id="449393"/>
    <lineage>
        <taxon>unclassified sequences</taxon>
        <taxon>metagenomes</taxon>
        <taxon>ecological metagenomes</taxon>
    </lineage>
</organism>
<accession>A0A6J6JZP2</accession>
<proteinExistence type="predicted"/>
<evidence type="ECO:0000256" key="1">
    <source>
        <dbReference type="SAM" id="MobiDB-lite"/>
    </source>
</evidence>
<feature type="region of interest" description="Disordered" evidence="1">
    <location>
        <begin position="501"/>
        <end position="541"/>
    </location>
</feature>
<dbReference type="PROSITE" id="PS51257">
    <property type="entry name" value="PROKAR_LIPOPROTEIN"/>
    <property type="match status" value="1"/>
</dbReference>
<sequence>MKRLAALLTGGVLILTACGSGNSAPNLDALLRDNVNAGLAPLQNGFAFANFGAAASQEQFDVNDLVTMFGAGACVDGQVDPCAPTAQAAAWARMVNDARQSGHCEGLVVQASARFNQKALPTTAQLPRDNEVLHGVYRAFATQFLPEVQDTAKEWSNRSLVDIVNELTTSLKDGVTDYTMGLYTDKGGHAVLPYAVEFSSDTLAVIKVYDSNWPGMDRYVVIDFEKNEWFFSFSGRDPQQDECVWSGGPGDIDLTSLDARTSAVCPFCGDKTTVTKSMLLIRSTSSDWSVTTPQGTYTPSAATDVQGVNANAIRSATCEDKTKLPEFVIAADSLELTLSLPDDSTAYISNGRSVIEIKTTGKKKREPIQINRDTIIINDSDTTTTVSNDNLAVVVTAPQAQISLGNNNINVSVNNGQETVAVNPANPRQEVTVNQNNEVVVTDATEATNNVAPVIPVTLQQEVQPASLPPATERDLGNVQYVEEVIAAASTTTTVATTRTTLPRATTTPTTAAPSIAGTPNTSPSTSPTPGAPSTSPPTTVSPYAQIRLVIEDGEGGIRFYFNGPWPDSWGDPRWFPPDNDQAVTEPGRCGPAESALCDGRTYQVPKGQQFIFDWLLYEDNYLFEIQCGAGRPWTNPDPLTRYGSGTEVRISARCDINPVVGNVTITTRRR</sequence>
<dbReference type="AlphaFoldDB" id="A0A6J6JZP2"/>
<dbReference type="EMBL" id="CAEZWE010000005">
    <property type="protein sequence ID" value="CAB4642937.1"/>
    <property type="molecule type" value="Genomic_DNA"/>
</dbReference>